<evidence type="ECO:0000259" key="3">
    <source>
        <dbReference type="Pfam" id="PF04993"/>
    </source>
</evidence>
<feature type="transmembrane region" description="Helical" evidence="2">
    <location>
        <begin position="28"/>
        <end position="47"/>
    </location>
</feature>
<dbReference type="InterPro" id="IPR047525">
    <property type="entry name" value="TfoX-like"/>
</dbReference>
<feature type="compositionally biased region" description="Basic residues" evidence="1">
    <location>
        <begin position="106"/>
        <end position="116"/>
    </location>
</feature>
<dbReference type="AlphaFoldDB" id="A0A4V3JXM3"/>
<evidence type="ECO:0000256" key="1">
    <source>
        <dbReference type="SAM" id="MobiDB-lite"/>
    </source>
</evidence>
<dbReference type="EMBL" id="RQHW01000078">
    <property type="protein sequence ID" value="TGN17268.1"/>
    <property type="molecule type" value="Genomic_DNA"/>
</dbReference>
<gene>
    <name evidence="4" type="ORF">EHS15_17155</name>
</gene>
<keyword evidence="2" id="KW-0812">Transmembrane</keyword>
<evidence type="ECO:0000313" key="4">
    <source>
        <dbReference type="EMBL" id="TGN17268.1"/>
    </source>
</evidence>
<organism evidence="4 5">
    <name type="scientific">Leptospira idonii</name>
    <dbReference type="NCBI Taxonomy" id="1193500"/>
    <lineage>
        <taxon>Bacteria</taxon>
        <taxon>Pseudomonadati</taxon>
        <taxon>Spirochaetota</taxon>
        <taxon>Spirochaetia</taxon>
        <taxon>Leptospirales</taxon>
        <taxon>Leptospiraceae</taxon>
        <taxon>Leptospira</taxon>
    </lineage>
</organism>
<keyword evidence="2" id="KW-0472">Membrane</keyword>
<feature type="region of interest" description="Disordered" evidence="1">
    <location>
        <begin position="105"/>
        <end position="140"/>
    </location>
</feature>
<dbReference type="InterPro" id="IPR007076">
    <property type="entry name" value="TfoX_N"/>
</dbReference>
<dbReference type="OrthoDB" id="9803291at2"/>
<keyword evidence="2" id="KW-1133">Transmembrane helix</keyword>
<keyword evidence="5" id="KW-1185">Reference proteome</keyword>
<dbReference type="Proteomes" id="UP000298058">
    <property type="component" value="Unassembled WGS sequence"/>
</dbReference>
<evidence type="ECO:0000256" key="2">
    <source>
        <dbReference type="SAM" id="Phobius"/>
    </source>
</evidence>
<proteinExistence type="predicted"/>
<feature type="domain" description="TfoX N-terminal" evidence="3">
    <location>
        <begin position="13"/>
        <end position="104"/>
    </location>
</feature>
<reference evidence="4" key="1">
    <citation type="journal article" date="2019" name="PLoS Negl. Trop. Dis.">
        <title>Revisiting the worldwide diversity of Leptospira species in the environment.</title>
        <authorList>
            <person name="Vincent A.T."/>
            <person name="Schiettekatte O."/>
            <person name="Bourhy P."/>
            <person name="Veyrier F.J."/>
            <person name="Picardeau M."/>
        </authorList>
    </citation>
    <scope>NUCLEOTIDE SEQUENCE [LARGE SCALE GENOMIC DNA]</scope>
    <source>
        <strain evidence="4">201300427</strain>
    </source>
</reference>
<dbReference type="RefSeq" id="WP_135761822.1">
    <property type="nucleotide sequence ID" value="NZ_RQHW01000078.1"/>
</dbReference>
<feature type="compositionally biased region" description="Basic residues" evidence="1">
    <location>
        <begin position="127"/>
        <end position="140"/>
    </location>
</feature>
<name>A0A4V3JXM3_9LEPT</name>
<evidence type="ECO:0000313" key="5">
    <source>
        <dbReference type="Proteomes" id="UP000298058"/>
    </source>
</evidence>
<dbReference type="PANTHER" id="PTHR36121">
    <property type="entry name" value="PROTEIN SXY"/>
    <property type="match status" value="1"/>
</dbReference>
<accession>A0A4V3JXM3</accession>
<dbReference type="SUPFAM" id="SSF159894">
    <property type="entry name" value="YgaC/TfoX-N like"/>
    <property type="match status" value="1"/>
</dbReference>
<dbReference type="Pfam" id="PF04993">
    <property type="entry name" value="TfoX_N"/>
    <property type="match status" value="1"/>
</dbReference>
<sequence>MSNPFVELCLQKLSILGNVTVRAMFGGYGFYFEGIMFALIAYDVLYLKVDSETIGNFEEAGQKPFTYHGKAGKPSVMSYWTIPENVWKSPKKLKEWCEISLEAAKRGKSGVKKTKSSAKSGVDSSLKKRPKAKKKLSKKP</sequence>
<comment type="caution">
    <text evidence="4">The sequence shown here is derived from an EMBL/GenBank/DDBJ whole genome shotgun (WGS) entry which is preliminary data.</text>
</comment>
<dbReference type="Gene3D" id="3.30.1460.30">
    <property type="entry name" value="YgaC/TfoX-N like chaperone"/>
    <property type="match status" value="1"/>
</dbReference>
<dbReference type="PANTHER" id="PTHR36121:SF1">
    <property type="entry name" value="PROTEIN SXY"/>
    <property type="match status" value="1"/>
</dbReference>
<protein>
    <submittedName>
        <fullName evidence="4">TfoX family protein</fullName>
    </submittedName>
</protein>